<comment type="caution">
    <text evidence="2">The sequence shown here is derived from an EMBL/GenBank/DDBJ whole genome shotgun (WGS) entry which is preliminary data.</text>
</comment>
<protein>
    <recommendedName>
        <fullName evidence="1">DUF6998 domain-containing protein</fullName>
    </recommendedName>
</protein>
<dbReference type="InterPro" id="IPR054267">
    <property type="entry name" value="DUF6998"/>
</dbReference>
<gene>
    <name evidence="2" type="ORF">S06H3_17379</name>
</gene>
<dbReference type="AlphaFoldDB" id="X1KJ97"/>
<evidence type="ECO:0000259" key="1">
    <source>
        <dbReference type="Pfam" id="PF22522"/>
    </source>
</evidence>
<sequence length="156" mass="17732">METPKAIKIDNKLINIIKSAINVALEYEAATNGKRKLGITGEVGEVLVCHQLGLRLVLDSRSEGFDAVDKDRLLVQIKTRRGESEGLPPDAGRTSRFSEHPFNYALLALLDHKYELREIWRADYNKLKPIIEKQKRRSPNLSYFKGVGEKIFDNNP</sequence>
<organism evidence="2">
    <name type="scientific">marine sediment metagenome</name>
    <dbReference type="NCBI Taxonomy" id="412755"/>
    <lineage>
        <taxon>unclassified sequences</taxon>
        <taxon>metagenomes</taxon>
        <taxon>ecological metagenomes</taxon>
    </lineage>
</organism>
<name>X1KJ97_9ZZZZ</name>
<feature type="domain" description="DUF6998" evidence="1">
    <location>
        <begin position="40"/>
        <end position="135"/>
    </location>
</feature>
<dbReference type="EMBL" id="BARV01008678">
    <property type="protein sequence ID" value="GAI06763.1"/>
    <property type="molecule type" value="Genomic_DNA"/>
</dbReference>
<dbReference type="Pfam" id="PF22522">
    <property type="entry name" value="DUF6998"/>
    <property type="match status" value="1"/>
</dbReference>
<proteinExistence type="predicted"/>
<accession>X1KJ97</accession>
<reference evidence="2" key="1">
    <citation type="journal article" date="2014" name="Front. Microbiol.">
        <title>High frequency of phylogenetically diverse reductive dehalogenase-homologous genes in deep subseafloor sedimentary metagenomes.</title>
        <authorList>
            <person name="Kawai M."/>
            <person name="Futagami T."/>
            <person name="Toyoda A."/>
            <person name="Takaki Y."/>
            <person name="Nishi S."/>
            <person name="Hori S."/>
            <person name="Arai W."/>
            <person name="Tsubouchi T."/>
            <person name="Morono Y."/>
            <person name="Uchiyama I."/>
            <person name="Ito T."/>
            <person name="Fujiyama A."/>
            <person name="Inagaki F."/>
            <person name="Takami H."/>
        </authorList>
    </citation>
    <scope>NUCLEOTIDE SEQUENCE</scope>
    <source>
        <strain evidence="2">Expedition CK06-06</strain>
    </source>
</reference>
<evidence type="ECO:0000313" key="2">
    <source>
        <dbReference type="EMBL" id="GAI06763.1"/>
    </source>
</evidence>